<dbReference type="Proteomes" id="UP000095284">
    <property type="component" value="Unplaced"/>
</dbReference>
<accession>A0A1I7SWP7</accession>
<dbReference type="EMBL" id="CAJFCV020000002">
    <property type="protein sequence ID" value="CAG9099773.1"/>
    <property type="molecule type" value="Genomic_DNA"/>
</dbReference>
<organism evidence="3 5">
    <name type="scientific">Bursaphelenchus xylophilus</name>
    <name type="common">Pinewood nematode worm</name>
    <name type="synonym">Aphelenchoides xylophilus</name>
    <dbReference type="NCBI Taxonomy" id="6326"/>
    <lineage>
        <taxon>Eukaryota</taxon>
        <taxon>Metazoa</taxon>
        <taxon>Ecdysozoa</taxon>
        <taxon>Nematoda</taxon>
        <taxon>Chromadorea</taxon>
        <taxon>Rhabditida</taxon>
        <taxon>Tylenchina</taxon>
        <taxon>Tylenchomorpha</taxon>
        <taxon>Aphelenchoidea</taxon>
        <taxon>Aphelenchoididae</taxon>
        <taxon>Bursaphelenchus</taxon>
    </lineage>
</organism>
<evidence type="ECO:0000313" key="5">
    <source>
        <dbReference type="WBParaSite" id="BXY_1747800.1"/>
    </source>
</evidence>
<evidence type="ECO:0000313" key="3">
    <source>
        <dbReference type="Proteomes" id="UP000095284"/>
    </source>
</evidence>
<dbReference type="WBParaSite" id="BXY_1747800.1">
    <property type="protein sequence ID" value="BXY_1747800.1"/>
    <property type="gene ID" value="BXY_1747800"/>
</dbReference>
<dbReference type="OrthoDB" id="5891059at2759"/>
<protein>
    <submittedName>
        <fullName evidence="1">(pine wood nematode) hypothetical protein</fullName>
    </submittedName>
</protein>
<proteinExistence type="predicted"/>
<evidence type="ECO:0000313" key="1">
    <source>
        <dbReference type="EMBL" id="CAD5216516.1"/>
    </source>
</evidence>
<evidence type="ECO:0000313" key="4">
    <source>
        <dbReference type="Proteomes" id="UP000659654"/>
    </source>
</evidence>
<keyword evidence="4" id="KW-1185">Reference proteome</keyword>
<reference evidence="5" key="1">
    <citation type="submission" date="2016-11" db="UniProtKB">
        <authorList>
            <consortium name="WormBaseParasite"/>
        </authorList>
    </citation>
    <scope>IDENTIFICATION</scope>
</reference>
<dbReference type="Proteomes" id="UP000659654">
    <property type="component" value="Unassembled WGS sequence"/>
</dbReference>
<dbReference type="AlphaFoldDB" id="A0A1I7SWP7"/>
<dbReference type="EMBL" id="CAJFDI010000002">
    <property type="protein sequence ID" value="CAD5216516.1"/>
    <property type="molecule type" value="Genomic_DNA"/>
</dbReference>
<evidence type="ECO:0000313" key="2">
    <source>
        <dbReference type="EMBL" id="CAG9099773.1"/>
    </source>
</evidence>
<dbReference type="Proteomes" id="UP000582659">
    <property type="component" value="Unassembled WGS sequence"/>
</dbReference>
<reference evidence="2" key="2">
    <citation type="submission" date="2020-08" db="EMBL/GenBank/DDBJ databases">
        <authorList>
            <person name="Kikuchi T."/>
        </authorList>
    </citation>
    <scope>NUCLEOTIDE SEQUENCE</scope>
    <source>
        <strain evidence="1">Ka4C1</strain>
    </source>
</reference>
<sequence>MAMNFGIQTKVAKKMHHVQFVMKFLSVPLLLSVLSALLLVTARPYESQVYYIVDLSDDVVPFLPDNTISKRAVKREKIVMDSLGGDYLVRKRNYL</sequence>
<name>A0A1I7SWP7_BURXY</name>
<gene>
    <name evidence="1" type="ORF">BXYJ_LOCUS4574</name>
</gene>